<evidence type="ECO:0000256" key="1">
    <source>
        <dbReference type="ARBA" id="ARBA00004608"/>
    </source>
</evidence>
<dbReference type="PANTHER" id="PTHR22761:SF5">
    <property type="entry name" value="CHARGED MULTIVESICULAR BODY PROTEIN 6"/>
    <property type="match status" value="1"/>
</dbReference>
<dbReference type="Gene3D" id="6.10.250.1710">
    <property type="match status" value="1"/>
</dbReference>
<dbReference type="GO" id="GO:0032511">
    <property type="term" value="P:late endosome to vacuole transport via multivesicular body sorting pathway"/>
    <property type="evidence" value="ECO:0007669"/>
    <property type="project" value="TreeGrafter"/>
</dbReference>
<organism evidence="8 9">
    <name type="scientific">Mortierella polycephala</name>
    <dbReference type="NCBI Taxonomy" id="41804"/>
    <lineage>
        <taxon>Eukaryota</taxon>
        <taxon>Fungi</taxon>
        <taxon>Fungi incertae sedis</taxon>
        <taxon>Mucoromycota</taxon>
        <taxon>Mortierellomycotina</taxon>
        <taxon>Mortierellomycetes</taxon>
        <taxon>Mortierellales</taxon>
        <taxon>Mortierellaceae</taxon>
        <taxon>Mortierella</taxon>
    </lineage>
</organism>
<dbReference type="InterPro" id="IPR005024">
    <property type="entry name" value="Snf7_fam"/>
</dbReference>
<reference evidence="8" key="1">
    <citation type="journal article" date="2020" name="Fungal Divers.">
        <title>Resolving the Mortierellaceae phylogeny through synthesis of multi-gene phylogenetics and phylogenomics.</title>
        <authorList>
            <person name="Vandepol N."/>
            <person name="Liber J."/>
            <person name="Desiro A."/>
            <person name="Na H."/>
            <person name="Kennedy M."/>
            <person name="Barry K."/>
            <person name="Grigoriev I.V."/>
            <person name="Miller A.N."/>
            <person name="O'Donnell K."/>
            <person name="Stajich J.E."/>
            <person name="Bonito G."/>
        </authorList>
    </citation>
    <scope>NUCLEOTIDE SEQUENCE</scope>
    <source>
        <strain evidence="8">KOD948</strain>
    </source>
</reference>
<evidence type="ECO:0000256" key="7">
    <source>
        <dbReference type="SAM" id="MobiDB-lite"/>
    </source>
</evidence>
<dbReference type="GO" id="GO:0006900">
    <property type="term" value="P:vesicle budding from membrane"/>
    <property type="evidence" value="ECO:0007669"/>
    <property type="project" value="TreeGrafter"/>
</dbReference>
<feature type="region of interest" description="Disordered" evidence="7">
    <location>
        <begin position="175"/>
        <end position="222"/>
    </location>
</feature>
<keyword evidence="3" id="KW-0813">Transport</keyword>
<name>A0A9P6QGP9_9FUNG</name>
<evidence type="ECO:0000313" key="8">
    <source>
        <dbReference type="EMBL" id="KAG0265890.1"/>
    </source>
</evidence>
<dbReference type="Gene3D" id="1.10.287.1060">
    <property type="entry name" value="ESAT-6-like"/>
    <property type="match status" value="1"/>
</dbReference>
<sequence length="222" mass="24988">MGSSASKGAKITAHDRAILDLKVQRDKLKQYNKRLDTVIVKEHTLAKAHLAKGEKKRALLALRRKKFQEGLLEKTLLQMTNLDELTFSIEQALVEKQVFEGLAAGNQVLKELHKEMSLSDVEKLMDETAESIAYQNEIDEILSMRLSVAEEEDIERELDELAAEKTRTMLPDVPQASDQERNAAILEAARDQEQGDQGAPENVVSKKTHIGNQRMRNEAMLA</sequence>
<evidence type="ECO:0000256" key="4">
    <source>
        <dbReference type="ARBA" id="ARBA00022753"/>
    </source>
</evidence>
<comment type="caution">
    <text evidence="8">The sequence shown here is derived from an EMBL/GenBank/DDBJ whole genome shotgun (WGS) entry which is preliminary data.</text>
</comment>
<keyword evidence="6" id="KW-0472">Membrane</keyword>
<dbReference type="AlphaFoldDB" id="A0A9P6QGP9"/>
<keyword evidence="9" id="KW-1185">Reference proteome</keyword>
<evidence type="ECO:0000256" key="2">
    <source>
        <dbReference type="ARBA" id="ARBA00006190"/>
    </source>
</evidence>
<gene>
    <name evidence="8" type="primary">VPS20</name>
    <name evidence="8" type="ORF">BG011_003815</name>
</gene>
<dbReference type="PANTHER" id="PTHR22761">
    <property type="entry name" value="CHARGED MULTIVESICULAR BODY PROTEIN"/>
    <property type="match status" value="1"/>
</dbReference>
<evidence type="ECO:0000256" key="6">
    <source>
        <dbReference type="ARBA" id="ARBA00023136"/>
    </source>
</evidence>
<evidence type="ECO:0000256" key="3">
    <source>
        <dbReference type="ARBA" id="ARBA00022448"/>
    </source>
</evidence>
<dbReference type="Proteomes" id="UP000726737">
    <property type="component" value="Unassembled WGS sequence"/>
</dbReference>
<dbReference type="OrthoDB" id="441172at2759"/>
<proteinExistence type="inferred from homology"/>
<protein>
    <submittedName>
        <fullName evidence="8">Vacuolar protein sorting-associated protein 20</fullName>
    </submittedName>
</protein>
<comment type="subcellular location">
    <subcellularLocation>
        <location evidence="1">Endosome membrane</location>
    </subcellularLocation>
</comment>
<accession>A0A9P6QGP9</accession>
<dbReference type="GO" id="GO:0000815">
    <property type="term" value="C:ESCRT III complex"/>
    <property type="evidence" value="ECO:0007669"/>
    <property type="project" value="TreeGrafter"/>
</dbReference>
<dbReference type="Pfam" id="PF03357">
    <property type="entry name" value="Snf7"/>
    <property type="match status" value="1"/>
</dbReference>
<dbReference type="GO" id="GO:0015031">
    <property type="term" value="P:protein transport"/>
    <property type="evidence" value="ECO:0007669"/>
    <property type="project" value="UniProtKB-KW"/>
</dbReference>
<dbReference type="EMBL" id="JAAAJA010000025">
    <property type="protein sequence ID" value="KAG0265890.1"/>
    <property type="molecule type" value="Genomic_DNA"/>
</dbReference>
<keyword evidence="5" id="KW-0653">Protein transport</keyword>
<keyword evidence="4" id="KW-0967">Endosome</keyword>
<evidence type="ECO:0000256" key="5">
    <source>
        <dbReference type="ARBA" id="ARBA00022927"/>
    </source>
</evidence>
<comment type="similarity">
    <text evidence="2">Belongs to the SNF7 family.</text>
</comment>
<dbReference type="GO" id="GO:0005771">
    <property type="term" value="C:multivesicular body"/>
    <property type="evidence" value="ECO:0007669"/>
    <property type="project" value="TreeGrafter"/>
</dbReference>
<evidence type="ECO:0000313" key="9">
    <source>
        <dbReference type="Proteomes" id="UP000726737"/>
    </source>
</evidence>